<dbReference type="InterPro" id="IPR051706">
    <property type="entry name" value="Glycosyltransferase_domain"/>
</dbReference>
<dbReference type="PANTHER" id="PTHR32385">
    <property type="entry name" value="MANNOSYL PHOSPHORYLINOSITOL CERAMIDE SYNTHASE"/>
    <property type="match status" value="1"/>
</dbReference>
<keyword evidence="3" id="KW-1185">Reference proteome</keyword>
<dbReference type="PANTHER" id="PTHR32385:SF15">
    <property type="entry name" value="INOSITOL PHOSPHOCERAMIDE MANNOSYLTRANSFERASE 1"/>
    <property type="match status" value="1"/>
</dbReference>
<keyword evidence="2" id="KW-0328">Glycosyltransferase</keyword>
<protein>
    <submittedName>
        <fullName evidence="2">Mannosyltransferase</fullName>
    </submittedName>
</protein>
<dbReference type="SUPFAM" id="SSF53448">
    <property type="entry name" value="Nucleotide-diphospho-sugar transferases"/>
    <property type="match status" value="1"/>
</dbReference>
<dbReference type="InterPro" id="IPR007577">
    <property type="entry name" value="GlycoTrfase_DXD_sugar-bd_CS"/>
</dbReference>
<evidence type="ECO:0000256" key="1">
    <source>
        <dbReference type="ARBA" id="ARBA00022679"/>
    </source>
</evidence>
<dbReference type="Pfam" id="PF04488">
    <property type="entry name" value="Gly_transf_sug"/>
    <property type="match status" value="1"/>
</dbReference>
<comment type="caution">
    <text evidence="2">The sequence shown here is derived from an EMBL/GenBank/DDBJ whole genome shotgun (WGS) entry which is preliminary data.</text>
</comment>
<dbReference type="EMBL" id="MUFC01000006">
    <property type="protein sequence ID" value="OOE88682.1"/>
    <property type="molecule type" value="Genomic_DNA"/>
</dbReference>
<keyword evidence="1" id="KW-0808">Transferase</keyword>
<organism evidence="2 3">
    <name type="scientific">Salinivibrio sharmensis</name>
    <dbReference type="NCBI Taxonomy" id="390883"/>
    <lineage>
        <taxon>Bacteria</taxon>
        <taxon>Pseudomonadati</taxon>
        <taxon>Pseudomonadota</taxon>
        <taxon>Gammaproteobacteria</taxon>
        <taxon>Vibrionales</taxon>
        <taxon>Vibrionaceae</taxon>
        <taxon>Salinivibrio</taxon>
    </lineage>
</organism>
<reference evidence="3" key="1">
    <citation type="submission" date="2017-01" db="EMBL/GenBank/DDBJ databases">
        <title>Draft genome of the species Salinivibrio sharmensis.</title>
        <authorList>
            <person name="Lopez-Hermoso C."/>
            <person name="De La Haba R."/>
            <person name="Sanchez-Porro C."/>
            <person name="Ventosa A."/>
        </authorList>
    </citation>
    <scope>NUCLEOTIDE SEQUENCE [LARGE SCALE GENOMIC DNA]</scope>
    <source>
        <strain evidence="3">CBH463</strain>
    </source>
</reference>
<evidence type="ECO:0000313" key="3">
    <source>
        <dbReference type="Proteomes" id="UP000188627"/>
    </source>
</evidence>
<evidence type="ECO:0000313" key="2">
    <source>
        <dbReference type="EMBL" id="OOE88682.1"/>
    </source>
</evidence>
<dbReference type="Gene3D" id="3.90.550.20">
    <property type="match status" value="1"/>
</dbReference>
<dbReference type="InterPro" id="IPR029044">
    <property type="entry name" value="Nucleotide-diphossugar_trans"/>
</dbReference>
<dbReference type="Proteomes" id="UP000188627">
    <property type="component" value="Unassembled WGS sequence"/>
</dbReference>
<name>A0ABX3KI70_9GAMM</name>
<proteinExistence type="predicted"/>
<sequence length="232" mass="27327">MFTKIHAVWLGNKMSPLALACVDDWRKQGYDVKVWTEKDTEILTWINNCQFAKECFSRGLYAFVSDYLRLKVLAKHGGLYLDTDVTIRRNPFDLFSGYEFGVGYEDNENIGTAVIFALPHSTVLKDAITFYENEVLTSPLFMGPKIMTEIVSRHQYKSGFEHRVKLFDKECFYFYDGDGVLPDFSSKSYLVHWFQHSWKNPKKEVYLKTKHLGFWGKLYVHQKYLFRFKSKK</sequence>
<dbReference type="GO" id="GO:0016757">
    <property type="term" value="F:glycosyltransferase activity"/>
    <property type="evidence" value="ECO:0007669"/>
    <property type="project" value="UniProtKB-KW"/>
</dbReference>
<gene>
    <name evidence="2" type="ORF">BZG74_08295</name>
</gene>
<accession>A0ABX3KI70</accession>